<dbReference type="GO" id="GO:0000272">
    <property type="term" value="P:polysaccharide catabolic process"/>
    <property type="evidence" value="ECO:0007669"/>
    <property type="project" value="InterPro"/>
</dbReference>
<dbReference type="SUPFAM" id="SSF51445">
    <property type="entry name" value="(Trans)glycosidases"/>
    <property type="match status" value="1"/>
</dbReference>
<dbReference type="InterPro" id="IPR017853">
    <property type="entry name" value="GH"/>
</dbReference>
<dbReference type="EMBL" id="AP019297">
    <property type="protein sequence ID" value="BBG94899.1"/>
    <property type="molecule type" value="Genomic_DNA"/>
</dbReference>
<accession>A0A4Y1QSW2</accession>
<evidence type="ECO:0000256" key="5">
    <source>
        <dbReference type="ARBA" id="ARBA00023295"/>
    </source>
</evidence>
<evidence type="ECO:0000256" key="1">
    <source>
        <dbReference type="ARBA" id="ARBA00001678"/>
    </source>
</evidence>
<dbReference type="Gene3D" id="3.20.20.80">
    <property type="entry name" value="Glycosidases"/>
    <property type="match status" value="1"/>
</dbReference>
<evidence type="ECO:0000313" key="8">
    <source>
        <dbReference type="EMBL" id="BBG94899.1"/>
    </source>
</evidence>
<keyword evidence="4 8" id="KW-0378">Hydrolase</keyword>
<reference evidence="8" key="1">
    <citation type="journal article" date="2019" name="Science">
        <title>Mutation of a bHLH transcription factor allowed almond domestication.</title>
        <authorList>
            <person name="Sanchez-Perez R."/>
            <person name="Pavan S."/>
            <person name="Mazzeo R."/>
            <person name="Moldovan C."/>
            <person name="Aiese Cigliano R."/>
            <person name="Del Cueto J."/>
            <person name="Ricciardi F."/>
            <person name="Lotti C."/>
            <person name="Ricciardi L."/>
            <person name="Dicenta F."/>
            <person name="Lopez-Marques R.L."/>
            <person name="Lindberg Moller B."/>
        </authorList>
    </citation>
    <scope>NUCLEOTIDE SEQUENCE</scope>
</reference>
<dbReference type="GO" id="GO:0016985">
    <property type="term" value="F:mannan endo-1,4-beta-mannosidase activity"/>
    <property type="evidence" value="ECO:0007669"/>
    <property type="project" value="UniProtKB-EC"/>
</dbReference>
<dbReference type="InterPro" id="IPR001547">
    <property type="entry name" value="Glyco_hydro_5"/>
</dbReference>
<gene>
    <name evidence="8" type="ORF">Prudu_003294</name>
</gene>
<feature type="domain" description="Glycoside hydrolase family 5" evidence="7">
    <location>
        <begin position="136"/>
        <end position="280"/>
    </location>
</feature>
<feature type="compositionally biased region" description="Basic and acidic residues" evidence="6">
    <location>
        <begin position="7"/>
        <end position="21"/>
    </location>
</feature>
<dbReference type="PANTHER" id="PTHR31451:SF60">
    <property type="entry name" value="MANNAN ENDO-1,4-BETA-MANNOSIDASE 1"/>
    <property type="match status" value="1"/>
</dbReference>
<evidence type="ECO:0000259" key="7">
    <source>
        <dbReference type="Pfam" id="PF26410"/>
    </source>
</evidence>
<evidence type="ECO:0000256" key="4">
    <source>
        <dbReference type="ARBA" id="ARBA00022801"/>
    </source>
</evidence>
<organism evidence="8">
    <name type="scientific">Prunus dulcis</name>
    <name type="common">Almond</name>
    <name type="synonym">Amygdalus dulcis</name>
    <dbReference type="NCBI Taxonomy" id="3755"/>
    <lineage>
        <taxon>Eukaryota</taxon>
        <taxon>Viridiplantae</taxon>
        <taxon>Streptophyta</taxon>
        <taxon>Embryophyta</taxon>
        <taxon>Tracheophyta</taxon>
        <taxon>Spermatophyta</taxon>
        <taxon>Magnoliopsida</taxon>
        <taxon>eudicotyledons</taxon>
        <taxon>Gunneridae</taxon>
        <taxon>Pentapetalae</taxon>
        <taxon>rosids</taxon>
        <taxon>fabids</taxon>
        <taxon>Rosales</taxon>
        <taxon>Rosaceae</taxon>
        <taxon>Amygdaloideae</taxon>
        <taxon>Amygdaleae</taxon>
        <taxon>Prunus</taxon>
    </lineage>
</organism>
<name>A0A4Y1QSW2_PRUDU</name>
<comment type="similarity">
    <text evidence="2">Belongs to the glycosyl hydrolase 5 (cellulase A) family.</text>
</comment>
<dbReference type="Pfam" id="PF26410">
    <property type="entry name" value="GH5_mannosidase"/>
    <property type="match status" value="1"/>
</dbReference>
<keyword evidence="5" id="KW-0326">Glycosidase</keyword>
<proteinExistence type="inferred from homology"/>
<evidence type="ECO:0000256" key="2">
    <source>
        <dbReference type="ARBA" id="ARBA00005641"/>
    </source>
</evidence>
<dbReference type="EC" id="3.2.1.78" evidence="3"/>
<comment type="catalytic activity">
    <reaction evidence="1">
        <text>Random hydrolysis of (1-&gt;4)-beta-D-mannosidic linkages in mannans, galactomannans and glucomannans.</text>
        <dbReference type="EC" id="3.2.1.78"/>
    </reaction>
</comment>
<protein>
    <recommendedName>
        <fullName evidence="3">mannan endo-1,4-beta-mannosidase</fullName>
        <ecNumber evidence="3">3.2.1.78</ecNumber>
    </recommendedName>
</protein>
<sequence length="280" mass="32070">MQYYNTKEGHDRRQQTEEAKQEERKMKRWGVVFFVLLLIQSRGILKPVEAEDGFVKTRGLQLVLNGVPYYAHGFNAYWLMYVATDPSQRDKILSAFQEATKHGLSIARTWAFSDGGYRPLQSSPGSYNEQTFQNFGGRKQYVDWARSQGQSITSEDDFYTNSVVKDFYRNHIKTVLTRTNSLTGVAYKDEPTIMAWELMNEPRCTSDPSGKTIQAWITEMASYLKSIDGNHLLEVGLEGFYGASKQQTNPNYFQVGTDFIANNQIPGIDFATVHSYPDQW</sequence>
<evidence type="ECO:0000256" key="3">
    <source>
        <dbReference type="ARBA" id="ARBA00012706"/>
    </source>
</evidence>
<dbReference type="AlphaFoldDB" id="A0A4Y1QSW2"/>
<dbReference type="InterPro" id="IPR045053">
    <property type="entry name" value="MAN-like"/>
</dbReference>
<feature type="region of interest" description="Disordered" evidence="6">
    <location>
        <begin position="1"/>
        <end position="21"/>
    </location>
</feature>
<dbReference type="PANTHER" id="PTHR31451">
    <property type="match status" value="1"/>
</dbReference>
<evidence type="ECO:0000256" key="6">
    <source>
        <dbReference type="SAM" id="MobiDB-lite"/>
    </source>
</evidence>